<dbReference type="GO" id="GO:0032259">
    <property type="term" value="P:methylation"/>
    <property type="evidence" value="ECO:0007669"/>
    <property type="project" value="UniProtKB-KW"/>
</dbReference>
<protein>
    <submittedName>
        <fullName evidence="2">FkbM family methyltransferase</fullName>
    </submittedName>
</protein>
<dbReference type="NCBIfam" id="TIGR01444">
    <property type="entry name" value="fkbM_fam"/>
    <property type="match status" value="1"/>
</dbReference>
<dbReference type="PANTHER" id="PTHR34203:SF15">
    <property type="entry name" value="SLL1173 PROTEIN"/>
    <property type="match status" value="1"/>
</dbReference>
<dbReference type="Pfam" id="PF05050">
    <property type="entry name" value="Methyltransf_21"/>
    <property type="match status" value="1"/>
</dbReference>
<accession>A0A7G9WJ56</accession>
<dbReference type="AlphaFoldDB" id="A0A7G9WJ56"/>
<gene>
    <name evidence="2" type="ORF">H6X83_03540</name>
</gene>
<dbReference type="InterPro" id="IPR006342">
    <property type="entry name" value="FkbM_mtfrase"/>
</dbReference>
<evidence type="ECO:0000259" key="1">
    <source>
        <dbReference type="Pfam" id="PF05050"/>
    </source>
</evidence>
<dbReference type="Gene3D" id="3.40.50.150">
    <property type="entry name" value="Vaccinia Virus protein VP39"/>
    <property type="match status" value="1"/>
</dbReference>
<dbReference type="PANTHER" id="PTHR34203">
    <property type="entry name" value="METHYLTRANSFERASE, FKBM FAMILY PROTEIN"/>
    <property type="match status" value="1"/>
</dbReference>
<sequence>MNTFEAEFAKIEEEYRSHPIDKLMEKIKNEDPPIVVFGYGAVGNLIAESLRQAQGNVVAFCDNFKVGISEKFHLPIISPQQLASNYRNAVVVVSVCDQFNDTIYRQTLDMGFSPENVFQRYSKYELYSLSDFMKYYDGYEWAYNFFEDEISKKIILQRLKSYLFYCEMAHSPFENQYFDQDVMRFSDHEVFADCGCYIGDTALKFIEKMDSKYAYIYGFEPDKANFERAKKNLETYKNVELINMGLWNQPGKMLFNSASSSSEVSNIGSESIEMTSLDSFFGNSDNHHLPTAIKMDIEGSEKEALLGAKNVVSTVHPKLEICVYHKPQDIFVLPQLINNYYSHYHFSLRHYTAGKNETVMYVL</sequence>
<evidence type="ECO:0000313" key="2">
    <source>
        <dbReference type="EMBL" id="QNO18718.1"/>
    </source>
</evidence>
<dbReference type="GO" id="GO:0008168">
    <property type="term" value="F:methyltransferase activity"/>
    <property type="evidence" value="ECO:0007669"/>
    <property type="project" value="UniProtKB-KW"/>
</dbReference>
<name>A0A7G9WJ56_9FIRM</name>
<proteinExistence type="predicted"/>
<dbReference type="Proteomes" id="UP000516046">
    <property type="component" value="Chromosome"/>
</dbReference>
<dbReference type="RefSeq" id="WP_212507786.1">
    <property type="nucleotide sequence ID" value="NZ_CP060696.1"/>
</dbReference>
<dbReference type="SUPFAM" id="SSF53335">
    <property type="entry name" value="S-adenosyl-L-methionine-dependent methyltransferases"/>
    <property type="match status" value="1"/>
</dbReference>
<dbReference type="Gene3D" id="3.40.50.720">
    <property type="entry name" value="NAD(P)-binding Rossmann-like Domain"/>
    <property type="match status" value="1"/>
</dbReference>
<feature type="domain" description="Methyltransferase FkbM" evidence="1">
    <location>
        <begin position="193"/>
        <end position="327"/>
    </location>
</feature>
<reference evidence="2 3" key="1">
    <citation type="submission" date="2020-08" db="EMBL/GenBank/DDBJ databases">
        <authorList>
            <person name="Ren C."/>
            <person name="Gu Y."/>
            <person name="Xu Y."/>
        </authorList>
    </citation>
    <scope>NUCLEOTIDE SEQUENCE [LARGE SCALE GENOMIC DNA]</scope>
    <source>
        <strain evidence="2 3">LBM18003</strain>
    </source>
</reference>
<keyword evidence="2" id="KW-0808">Transferase</keyword>
<dbReference type="KEGG" id="caml:H6X83_03540"/>
<dbReference type="InterPro" id="IPR029063">
    <property type="entry name" value="SAM-dependent_MTases_sf"/>
</dbReference>
<evidence type="ECO:0000313" key="3">
    <source>
        <dbReference type="Proteomes" id="UP000516046"/>
    </source>
</evidence>
<keyword evidence="3" id="KW-1185">Reference proteome</keyword>
<keyword evidence="2" id="KW-0489">Methyltransferase</keyword>
<organism evidence="2 3">
    <name type="scientific">Caproicibacterium amylolyticum</name>
    <dbReference type="NCBI Taxonomy" id="2766537"/>
    <lineage>
        <taxon>Bacteria</taxon>
        <taxon>Bacillati</taxon>
        <taxon>Bacillota</taxon>
        <taxon>Clostridia</taxon>
        <taxon>Eubacteriales</taxon>
        <taxon>Oscillospiraceae</taxon>
        <taxon>Caproicibacterium</taxon>
    </lineage>
</organism>
<dbReference type="InterPro" id="IPR052514">
    <property type="entry name" value="SAM-dependent_MTase"/>
</dbReference>
<dbReference type="EMBL" id="CP060696">
    <property type="protein sequence ID" value="QNO18718.1"/>
    <property type="molecule type" value="Genomic_DNA"/>
</dbReference>